<comment type="function">
    <text evidence="2">Antitoxin component of a type II toxin-antitoxin (TA) system.</text>
</comment>
<name>A0A7C1SGR4_9HYPH</name>
<dbReference type="SUPFAM" id="SSF143120">
    <property type="entry name" value="YefM-like"/>
    <property type="match status" value="1"/>
</dbReference>
<dbReference type="EMBL" id="DSKI01000224">
    <property type="protein sequence ID" value="HEB42898.1"/>
    <property type="molecule type" value="Genomic_DNA"/>
</dbReference>
<dbReference type="NCBIfam" id="TIGR01552">
    <property type="entry name" value="phd_fam"/>
    <property type="match status" value="1"/>
</dbReference>
<evidence type="ECO:0000313" key="3">
    <source>
        <dbReference type="EMBL" id="HEB42898.1"/>
    </source>
</evidence>
<evidence type="ECO:0000256" key="2">
    <source>
        <dbReference type="RuleBase" id="RU362080"/>
    </source>
</evidence>
<dbReference type="Gene3D" id="3.40.1620.10">
    <property type="entry name" value="YefM-like domain"/>
    <property type="match status" value="1"/>
</dbReference>
<dbReference type="PANTHER" id="PTHR35377">
    <property type="entry name" value="ANTITOXIN VAPB49-RELATED-RELATED"/>
    <property type="match status" value="1"/>
</dbReference>
<sequence length="77" mass="8794">MTTVSIATAKERLSDLIAKAEQGETIEIERHGKPVARIVPADQAREAIDFVWLESVIRQMPQTDDSGIRRLRDEDRY</sequence>
<dbReference type="InterPro" id="IPR036165">
    <property type="entry name" value="YefM-like_sf"/>
</dbReference>
<accession>A0A7C1SGR4</accession>
<comment type="caution">
    <text evidence="3">The sequence shown here is derived from an EMBL/GenBank/DDBJ whole genome shotgun (WGS) entry which is preliminary data.</text>
</comment>
<reference evidence="3" key="1">
    <citation type="journal article" date="2020" name="mSystems">
        <title>Genome- and Community-Level Interaction Insights into Carbon Utilization and Element Cycling Functions of Hydrothermarchaeota in Hydrothermal Sediment.</title>
        <authorList>
            <person name="Zhou Z."/>
            <person name="Liu Y."/>
            <person name="Xu W."/>
            <person name="Pan J."/>
            <person name="Luo Z.H."/>
            <person name="Li M."/>
        </authorList>
    </citation>
    <scope>NUCLEOTIDE SEQUENCE [LARGE SCALE GENOMIC DNA]</scope>
    <source>
        <strain evidence="3">SpSt-243</strain>
    </source>
</reference>
<dbReference type="InterPro" id="IPR006442">
    <property type="entry name" value="Antitoxin_Phd/YefM"/>
</dbReference>
<proteinExistence type="inferred from homology"/>
<protein>
    <recommendedName>
        <fullName evidence="2">Antitoxin</fullName>
    </recommendedName>
</protein>
<dbReference type="AlphaFoldDB" id="A0A7C1SGR4"/>
<comment type="similarity">
    <text evidence="1 2">Belongs to the phD/YefM antitoxin family.</text>
</comment>
<organism evidence="3">
    <name type="scientific">Agrobacterium albertimagni</name>
    <dbReference type="NCBI Taxonomy" id="147266"/>
    <lineage>
        <taxon>Bacteria</taxon>
        <taxon>Pseudomonadati</taxon>
        <taxon>Pseudomonadota</taxon>
        <taxon>Alphaproteobacteria</taxon>
        <taxon>Hyphomicrobiales</taxon>
        <taxon>Rhizobiaceae</taxon>
        <taxon>Rhizobium/Agrobacterium group</taxon>
        <taxon>Agrobacterium</taxon>
    </lineage>
</organism>
<evidence type="ECO:0000256" key="1">
    <source>
        <dbReference type="ARBA" id="ARBA00009981"/>
    </source>
</evidence>
<gene>
    <name evidence="3" type="ORF">ENP70_04145</name>
</gene>
<dbReference type="Pfam" id="PF02604">
    <property type="entry name" value="PhdYeFM_antitox"/>
    <property type="match status" value="1"/>
</dbReference>
<dbReference type="InterPro" id="IPR051416">
    <property type="entry name" value="phD-YefM_TA_antitoxins"/>
</dbReference>